<proteinExistence type="predicted"/>
<reference evidence="1" key="1">
    <citation type="submission" date="2021-02" db="EMBL/GenBank/DDBJ databases">
        <title>First Annotated Genome of the Yellow-green Alga Tribonema minus.</title>
        <authorList>
            <person name="Mahan K.M."/>
        </authorList>
    </citation>
    <scope>NUCLEOTIDE SEQUENCE</scope>
    <source>
        <strain evidence="1">UTEX B ZZ1240</strain>
    </source>
</reference>
<comment type="caution">
    <text evidence="1">The sequence shown here is derived from an EMBL/GenBank/DDBJ whole genome shotgun (WGS) entry which is preliminary data.</text>
</comment>
<accession>A0A835Z7G8</accession>
<protein>
    <submittedName>
        <fullName evidence="1">Uncharacterized protein</fullName>
    </submittedName>
</protein>
<keyword evidence="2" id="KW-1185">Reference proteome</keyword>
<name>A0A835Z7G8_9STRA</name>
<dbReference type="Proteomes" id="UP000664859">
    <property type="component" value="Unassembled WGS sequence"/>
</dbReference>
<sequence>MACSAAAGIAVPTAPVLSQPKVQAVVNSQLGALKQLDADVFEYVGSMLADVESHDCDEETLQEAVETLQEARWDLVIVVDVVARYLCGFGLYLDPDDQDLDWMGTTGT</sequence>
<evidence type="ECO:0000313" key="2">
    <source>
        <dbReference type="Proteomes" id="UP000664859"/>
    </source>
</evidence>
<organism evidence="1 2">
    <name type="scientific">Tribonema minus</name>
    <dbReference type="NCBI Taxonomy" id="303371"/>
    <lineage>
        <taxon>Eukaryota</taxon>
        <taxon>Sar</taxon>
        <taxon>Stramenopiles</taxon>
        <taxon>Ochrophyta</taxon>
        <taxon>PX clade</taxon>
        <taxon>Xanthophyceae</taxon>
        <taxon>Tribonematales</taxon>
        <taxon>Tribonemataceae</taxon>
        <taxon>Tribonema</taxon>
    </lineage>
</organism>
<dbReference type="AlphaFoldDB" id="A0A835Z7G8"/>
<gene>
    <name evidence="1" type="ORF">JKP88DRAFT_275573</name>
</gene>
<evidence type="ECO:0000313" key="1">
    <source>
        <dbReference type="EMBL" id="KAG5189107.1"/>
    </source>
</evidence>
<dbReference type="EMBL" id="JAFCMP010000057">
    <property type="protein sequence ID" value="KAG5189107.1"/>
    <property type="molecule type" value="Genomic_DNA"/>
</dbReference>